<evidence type="ECO:0000259" key="2">
    <source>
        <dbReference type="PROSITE" id="PS50879"/>
    </source>
</evidence>
<dbReference type="EMBL" id="JARJCM010000029">
    <property type="protein sequence ID" value="KAJ7038894.1"/>
    <property type="molecule type" value="Genomic_DNA"/>
</dbReference>
<dbReference type="Proteomes" id="UP001218188">
    <property type="component" value="Unassembled WGS sequence"/>
</dbReference>
<feature type="domain" description="RNase H type-1" evidence="2">
    <location>
        <begin position="27"/>
        <end position="167"/>
    </location>
</feature>
<sequence>LLRHTLASKRTPEQKRSAFYGPVYGSDSSGIKAYTDGSCFDNGSPNAHAGAGTYLGPNNEFNTSLRVTGPQTNNRGELLAILFCLSNLPADRRVDIYSDSEYSIRSIVYWAPGHAESGWKCANADLLQDIVAWIQFRSAPVHFFHVKAHNGNQHNEAADAAAKAGAML</sequence>
<name>A0AAD6T402_9AGAR</name>
<comment type="caution">
    <text evidence="3">The sequence shown here is derived from an EMBL/GenBank/DDBJ whole genome shotgun (WGS) entry which is preliminary data.</text>
</comment>
<dbReference type="InterPro" id="IPR050092">
    <property type="entry name" value="RNase_H"/>
</dbReference>
<reference evidence="3" key="1">
    <citation type="submission" date="2023-03" db="EMBL/GenBank/DDBJ databases">
        <title>Massive genome expansion in bonnet fungi (Mycena s.s.) driven by repeated elements and novel gene families across ecological guilds.</title>
        <authorList>
            <consortium name="Lawrence Berkeley National Laboratory"/>
            <person name="Harder C.B."/>
            <person name="Miyauchi S."/>
            <person name="Viragh M."/>
            <person name="Kuo A."/>
            <person name="Thoen E."/>
            <person name="Andreopoulos B."/>
            <person name="Lu D."/>
            <person name="Skrede I."/>
            <person name="Drula E."/>
            <person name="Henrissat B."/>
            <person name="Morin E."/>
            <person name="Kohler A."/>
            <person name="Barry K."/>
            <person name="LaButti K."/>
            <person name="Morin E."/>
            <person name="Salamov A."/>
            <person name="Lipzen A."/>
            <person name="Mereny Z."/>
            <person name="Hegedus B."/>
            <person name="Baldrian P."/>
            <person name="Stursova M."/>
            <person name="Weitz H."/>
            <person name="Taylor A."/>
            <person name="Grigoriev I.V."/>
            <person name="Nagy L.G."/>
            <person name="Martin F."/>
            <person name="Kauserud H."/>
        </authorList>
    </citation>
    <scope>NUCLEOTIDE SEQUENCE</scope>
    <source>
        <strain evidence="3">CBHHK200</strain>
    </source>
</reference>
<gene>
    <name evidence="3" type="ORF">C8F04DRAFT_1321506</name>
</gene>
<dbReference type="CDD" id="cd09280">
    <property type="entry name" value="RNase_HI_eukaryote_like"/>
    <property type="match status" value="1"/>
</dbReference>
<dbReference type="InterPro" id="IPR012337">
    <property type="entry name" value="RNaseH-like_sf"/>
</dbReference>
<feature type="non-terminal residue" evidence="3">
    <location>
        <position position="1"/>
    </location>
</feature>
<dbReference type="GO" id="GO:0004523">
    <property type="term" value="F:RNA-DNA hybrid ribonuclease activity"/>
    <property type="evidence" value="ECO:0007669"/>
    <property type="project" value="InterPro"/>
</dbReference>
<dbReference type="SUPFAM" id="SSF53098">
    <property type="entry name" value="Ribonuclease H-like"/>
    <property type="match status" value="1"/>
</dbReference>
<organism evidence="3 4">
    <name type="scientific">Mycena alexandri</name>
    <dbReference type="NCBI Taxonomy" id="1745969"/>
    <lineage>
        <taxon>Eukaryota</taxon>
        <taxon>Fungi</taxon>
        <taxon>Dikarya</taxon>
        <taxon>Basidiomycota</taxon>
        <taxon>Agaricomycotina</taxon>
        <taxon>Agaricomycetes</taxon>
        <taxon>Agaricomycetidae</taxon>
        <taxon>Agaricales</taxon>
        <taxon>Marasmiineae</taxon>
        <taxon>Mycenaceae</taxon>
        <taxon>Mycena</taxon>
    </lineage>
</organism>
<dbReference type="GO" id="GO:0003676">
    <property type="term" value="F:nucleic acid binding"/>
    <property type="evidence" value="ECO:0007669"/>
    <property type="project" value="InterPro"/>
</dbReference>
<evidence type="ECO:0000313" key="3">
    <source>
        <dbReference type="EMBL" id="KAJ7038894.1"/>
    </source>
</evidence>
<dbReference type="Gene3D" id="3.30.420.10">
    <property type="entry name" value="Ribonuclease H-like superfamily/Ribonuclease H"/>
    <property type="match status" value="1"/>
</dbReference>
<protein>
    <submittedName>
        <fullName evidence="3">Ribonuclease H-like domain-containing protein</fullName>
    </submittedName>
</protein>
<comment type="similarity">
    <text evidence="1">Belongs to the RNase H family.</text>
</comment>
<keyword evidence="4" id="KW-1185">Reference proteome</keyword>
<accession>A0AAD6T402</accession>
<dbReference type="InterPro" id="IPR002156">
    <property type="entry name" value="RNaseH_domain"/>
</dbReference>
<dbReference type="PANTHER" id="PTHR10642">
    <property type="entry name" value="RIBONUCLEASE H1"/>
    <property type="match status" value="1"/>
</dbReference>
<dbReference type="InterPro" id="IPR036397">
    <property type="entry name" value="RNaseH_sf"/>
</dbReference>
<evidence type="ECO:0000256" key="1">
    <source>
        <dbReference type="ARBA" id="ARBA00005300"/>
    </source>
</evidence>
<evidence type="ECO:0000313" key="4">
    <source>
        <dbReference type="Proteomes" id="UP001218188"/>
    </source>
</evidence>
<dbReference type="PROSITE" id="PS50879">
    <property type="entry name" value="RNASE_H_1"/>
    <property type="match status" value="1"/>
</dbReference>
<dbReference type="Pfam" id="PF00075">
    <property type="entry name" value="RNase_H"/>
    <property type="match status" value="1"/>
</dbReference>
<dbReference type="GO" id="GO:0043137">
    <property type="term" value="P:DNA replication, removal of RNA primer"/>
    <property type="evidence" value="ECO:0007669"/>
    <property type="project" value="TreeGrafter"/>
</dbReference>
<proteinExistence type="inferred from homology"/>
<feature type="non-terminal residue" evidence="3">
    <location>
        <position position="168"/>
    </location>
</feature>
<dbReference type="AlphaFoldDB" id="A0AAD6T402"/>
<dbReference type="PANTHER" id="PTHR10642:SF25">
    <property type="entry name" value="RNASE H TYPE-1 DOMAIN-CONTAINING PROTEIN"/>
    <property type="match status" value="1"/>
</dbReference>